<gene>
    <name evidence="1" type="ORF">PSON_ATCC_30995.1.T0760041</name>
</gene>
<name>A0A8S1PEE8_9CILI</name>
<organism evidence="1 2">
    <name type="scientific">Paramecium sonneborni</name>
    <dbReference type="NCBI Taxonomy" id="65129"/>
    <lineage>
        <taxon>Eukaryota</taxon>
        <taxon>Sar</taxon>
        <taxon>Alveolata</taxon>
        <taxon>Ciliophora</taxon>
        <taxon>Intramacronucleata</taxon>
        <taxon>Oligohymenophorea</taxon>
        <taxon>Peniculida</taxon>
        <taxon>Parameciidae</taxon>
        <taxon>Paramecium</taxon>
    </lineage>
</organism>
<evidence type="ECO:0000313" key="2">
    <source>
        <dbReference type="Proteomes" id="UP000692954"/>
    </source>
</evidence>
<dbReference type="Proteomes" id="UP000692954">
    <property type="component" value="Unassembled WGS sequence"/>
</dbReference>
<accession>A0A8S1PEE8</accession>
<reference evidence="1" key="1">
    <citation type="submission" date="2021-01" db="EMBL/GenBank/DDBJ databases">
        <authorList>
            <consortium name="Genoscope - CEA"/>
            <person name="William W."/>
        </authorList>
    </citation>
    <scope>NUCLEOTIDE SEQUENCE</scope>
</reference>
<dbReference type="EMBL" id="CAJJDN010000076">
    <property type="protein sequence ID" value="CAD8101526.1"/>
    <property type="molecule type" value="Genomic_DNA"/>
</dbReference>
<evidence type="ECO:0000313" key="1">
    <source>
        <dbReference type="EMBL" id="CAD8101526.1"/>
    </source>
</evidence>
<comment type="caution">
    <text evidence="1">The sequence shown here is derived from an EMBL/GenBank/DDBJ whole genome shotgun (WGS) entry which is preliminary data.</text>
</comment>
<sequence length="226" mass="26382">MSSLNIKLSINQCPICLKLFMIRSSDLALTNIQIATICQQSNNLSYKYQLRILLRKKDLTDFQHGASDYSLILYPFENQNSFSIQIPTSEDSSKTLILIEVHDNGGSIIELFEKVISQPANITCTQMQFEKINLQSKIKLPFQAFNKKCDQLHNRIFIYFLYSLSLPDLNDYILKFQAIKQQKYFQSKQHPVSLKLVYQMKNFKKSAMIQIRPIYLLSQCQFNKKD</sequence>
<dbReference type="AlphaFoldDB" id="A0A8S1PEE8"/>
<dbReference type="OrthoDB" id="10474880at2759"/>
<protein>
    <submittedName>
        <fullName evidence="1">Uncharacterized protein</fullName>
    </submittedName>
</protein>
<keyword evidence="2" id="KW-1185">Reference proteome</keyword>
<proteinExistence type="predicted"/>